<dbReference type="PANTHER" id="PTHR24220">
    <property type="entry name" value="IMPORT ATP-BINDING PROTEIN"/>
    <property type="match status" value="1"/>
</dbReference>
<keyword evidence="2" id="KW-0547">Nucleotide-binding</keyword>
<dbReference type="PROSITE" id="PS00211">
    <property type="entry name" value="ABC_TRANSPORTER_1"/>
    <property type="match status" value="1"/>
</dbReference>
<keyword evidence="3 5" id="KW-0067">ATP-binding</keyword>
<evidence type="ECO:0000256" key="2">
    <source>
        <dbReference type="ARBA" id="ARBA00022741"/>
    </source>
</evidence>
<dbReference type="InterPro" id="IPR017911">
    <property type="entry name" value="MacB-like_ATP-bd"/>
</dbReference>
<protein>
    <submittedName>
        <fullName evidence="5">Putative ABC transport system ATP-binding protein</fullName>
    </submittedName>
</protein>
<evidence type="ECO:0000256" key="1">
    <source>
        <dbReference type="ARBA" id="ARBA00022448"/>
    </source>
</evidence>
<dbReference type="AlphaFoldDB" id="A0A1H9HNS7"/>
<accession>A0A1H9HNS7</accession>
<name>A0A1H9HNS7_9SPIR</name>
<dbReference type="GO" id="GO:0005524">
    <property type="term" value="F:ATP binding"/>
    <property type="evidence" value="ECO:0007669"/>
    <property type="project" value="UniProtKB-KW"/>
</dbReference>
<feature type="domain" description="ABC transporter" evidence="4">
    <location>
        <begin position="4"/>
        <end position="283"/>
    </location>
</feature>
<dbReference type="STRING" id="163.SAMN04487775_101521"/>
<dbReference type="EMBL" id="FOFU01000007">
    <property type="protein sequence ID" value="SEQ63967.1"/>
    <property type="molecule type" value="Genomic_DNA"/>
</dbReference>
<dbReference type="RefSeq" id="WP_074644466.1">
    <property type="nucleotide sequence ID" value="NZ_AP025286.1"/>
</dbReference>
<gene>
    <name evidence="5" type="ORF">SAMN04487977_10789</name>
</gene>
<dbReference type="OrthoDB" id="9805538at2"/>
<dbReference type="InterPro" id="IPR017871">
    <property type="entry name" value="ABC_transporter-like_CS"/>
</dbReference>
<dbReference type="GO" id="GO:0005886">
    <property type="term" value="C:plasma membrane"/>
    <property type="evidence" value="ECO:0007669"/>
    <property type="project" value="TreeGrafter"/>
</dbReference>
<dbReference type="InterPro" id="IPR015854">
    <property type="entry name" value="ABC_transpr_LolD-like"/>
</dbReference>
<dbReference type="GO" id="GO:0022857">
    <property type="term" value="F:transmembrane transporter activity"/>
    <property type="evidence" value="ECO:0007669"/>
    <property type="project" value="TreeGrafter"/>
</dbReference>
<dbReference type="PROSITE" id="PS50893">
    <property type="entry name" value="ABC_TRANSPORTER_2"/>
    <property type="match status" value="1"/>
</dbReference>
<sequence length="283" mass="31454">MAVVSLKDVHKFYPLGKERIEAVRGVSFDIEKGEFAAVSGPSGSGKSTILNMIGLIDLPSSGSIVIGDTDVYNGVDLADAETINTRWASAGPDKKDGKKKKVRVAIPSKLDRRITALRRSHLGFIFQTFNLIPVLNVYENIEFPLLLESKDKNSKSPVDEFTKAQKEEWINYLIEKVGLTDWKNHKANELSGGQRQRVAIARALVTKAPVILADEPTANLDSKNSEQILKLMKSLNKDPELQTTFIFSTHDSRIVDMCDHVVHILDGQVINDEHKEGSDVYKI</sequence>
<dbReference type="GO" id="GO:0016887">
    <property type="term" value="F:ATP hydrolysis activity"/>
    <property type="evidence" value="ECO:0007669"/>
    <property type="project" value="InterPro"/>
</dbReference>
<dbReference type="CDD" id="cd03255">
    <property type="entry name" value="ABC_MJ0796_LolCDE_FtsE"/>
    <property type="match status" value="1"/>
</dbReference>
<keyword evidence="1" id="KW-0813">Transport</keyword>
<dbReference type="PANTHER" id="PTHR24220:SF692">
    <property type="entry name" value="ABC TRANSPORTER DOMAIN-CONTAINING PROTEIN"/>
    <property type="match status" value="1"/>
</dbReference>
<evidence type="ECO:0000259" key="4">
    <source>
        <dbReference type="PROSITE" id="PS50893"/>
    </source>
</evidence>
<dbReference type="Gene3D" id="3.40.50.300">
    <property type="entry name" value="P-loop containing nucleotide triphosphate hydrolases"/>
    <property type="match status" value="1"/>
</dbReference>
<reference evidence="5 6" key="1">
    <citation type="submission" date="2016-10" db="EMBL/GenBank/DDBJ databases">
        <authorList>
            <person name="de Groot N.N."/>
        </authorList>
    </citation>
    <scope>NUCLEOTIDE SEQUENCE [LARGE SCALE GENOMIC DNA]</scope>
    <source>
        <strain evidence="5 6">B25</strain>
    </source>
</reference>
<keyword evidence="6" id="KW-1185">Reference proteome</keyword>
<evidence type="ECO:0000313" key="6">
    <source>
        <dbReference type="Proteomes" id="UP000182360"/>
    </source>
</evidence>
<evidence type="ECO:0000256" key="3">
    <source>
        <dbReference type="ARBA" id="ARBA00022840"/>
    </source>
</evidence>
<dbReference type="Pfam" id="PF00005">
    <property type="entry name" value="ABC_tran"/>
    <property type="match status" value="1"/>
</dbReference>
<proteinExistence type="predicted"/>
<dbReference type="Proteomes" id="UP000182360">
    <property type="component" value="Unassembled WGS sequence"/>
</dbReference>
<dbReference type="InterPro" id="IPR003439">
    <property type="entry name" value="ABC_transporter-like_ATP-bd"/>
</dbReference>
<dbReference type="SUPFAM" id="SSF52540">
    <property type="entry name" value="P-loop containing nucleoside triphosphate hydrolases"/>
    <property type="match status" value="1"/>
</dbReference>
<dbReference type="eggNOG" id="COG1136">
    <property type="taxonomic scope" value="Bacteria"/>
</dbReference>
<dbReference type="InterPro" id="IPR027417">
    <property type="entry name" value="P-loop_NTPase"/>
</dbReference>
<dbReference type="InterPro" id="IPR003593">
    <property type="entry name" value="AAA+_ATPase"/>
</dbReference>
<evidence type="ECO:0000313" key="5">
    <source>
        <dbReference type="EMBL" id="SEQ63967.1"/>
    </source>
</evidence>
<organism evidence="5 6">
    <name type="scientific">Treponema bryantii</name>
    <dbReference type="NCBI Taxonomy" id="163"/>
    <lineage>
        <taxon>Bacteria</taxon>
        <taxon>Pseudomonadati</taxon>
        <taxon>Spirochaetota</taxon>
        <taxon>Spirochaetia</taxon>
        <taxon>Spirochaetales</taxon>
        <taxon>Treponemataceae</taxon>
        <taxon>Treponema</taxon>
    </lineage>
</organism>
<dbReference type="SMART" id="SM00382">
    <property type="entry name" value="AAA"/>
    <property type="match status" value="1"/>
</dbReference>